<sequence>MRIITTIILLGLFLTTNAQKTITYEKLKDELINSSEPEIISIYSNQLEQKNELYLIDLVKDGILSEPPLYNSETEKQLTTEIVTTSEVRKRIVDTLNANGFLDTLYLRTDTVYSNIKFPNDNFIIDKPLIVIEILHGYDSGIMQSYIKVDNKEQVDRLVEILSTDLKKKQQRVFEQFGENIKRL</sequence>
<gene>
    <name evidence="1" type="ORF">HHU12_33465</name>
</gene>
<reference evidence="1 2" key="1">
    <citation type="submission" date="2020-04" db="EMBL/GenBank/DDBJ databases">
        <title>Flammeovirga sp. SR4, a novel species isolated from seawater.</title>
        <authorList>
            <person name="Wang X."/>
        </authorList>
    </citation>
    <scope>NUCLEOTIDE SEQUENCE [LARGE SCALE GENOMIC DNA]</scope>
    <source>
        <strain evidence="1 2">ATCC 23126</strain>
    </source>
</reference>
<evidence type="ECO:0000313" key="1">
    <source>
        <dbReference type="EMBL" id="NME72915.1"/>
    </source>
</evidence>
<evidence type="ECO:0000313" key="2">
    <source>
        <dbReference type="Proteomes" id="UP000576082"/>
    </source>
</evidence>
<comment type="caution">
    <text evidence="1">The sequence shown here is derived from an EMBL/GenBank/DDBJ whole genome shotgun (WGS) entry which is preliminary data.</text>
</comment>
<dbReference type="EMBL" id="JABANE010000242">
    <property type="protein sequence ID" value="NME72915.1"/>
    <property type="molecule type" value="Genomic_DNA"/>
</dbReference>
<accession>A0A7X9S1Z9</accession>
<protein>
    <submittedName>
        <fullName evidence="1">Uncharacterized protein</fullName>
    </submittedName>
</protein>
<keyword evidence="2" id="KW-1185">Reference proteome</keyword>
<name>A0A7X9S1Z9_9BACT</name>
<dbReference type="Proteomes" id="UP000576082">
    <property type="component" value="Unassembled WGS sequence"/>
</dbReference>
<dbReference type="AlphaFoldDB" id="A0A7X9S1Z9"/>
<proteinExistence type="predicted"/>
<dbReference type="RefSeq" id="WP_169661070.1">
    <property type="nucleotide sequence ID" value="NZ_JABANE010000242.1"/>
</dbReference>
<organism evidence="1 2">
    <name type="scientific">Flammeovirga aprica JL-4</name>
    <dbReference type="NCBI Taxonomy" id="694437"/>
    <lineage>
        <taxon>Bacteria</taxon>
        <taxon>Pseudomonadati</taxon>
        <taxon>Bacteroidota</taxon>
        <taxon>Cytophagia</taxon>
        <taxon>Cytophagales</taxon>
        <taxon>Flammeovirgaceae</taxon>
        <taxon>Flammeovirga</taxon>
    </lineage>
</organism>